<dbReference type="HOGENOM" id="CLU_2208455_0_0_7"/>
<organism evidence="1 2">
    <name type="scientific">Stigmatella aurantiaca (strain DW4/3-1)</name>
    <dbReference type="NCBI Taxonomy" id="378806"/>
    <lineage>
        <taxon>Bacteria</taxon>
        <taxon>Pseudomonadati</taxon>
        <taxon>Myxococcota</taxon>
        <taxon>Myxococcia</taxon>
        <taxon>Myxococcales</taxon>
        <taxon>Cystobacterineae</taxon>
        <taxon>Archangiaceae</taxon>
        <taxon>Stigmatella</taxon>
    </lineage>
</organism>
<dbReference type="OrthoDB" id="5384134at2"/>
<sequence>MSTVTALFRQLVNFSEVIGRDAWGKPTLSALTPAAARVQPSRKLIRDASGAEFVASFVVYTAAPITLRHRVWFPGDDTTDFNRARRPVAIDEHVDGAGVVRYRRVWF</sequence>
<keyword evidence="2" id="KW-1185">Reference proteome</keyword>
<proteinExistence type="predicted"/>
<dbReference type="AlphaFoldDB" id="E3FZN8"/>
<dbReference type="KEGG" id="sur:STAUR_0899"/>
<accession>E3FZN8</accession>
<evidence type="ECO:0000313" key="2">
    <source>
        <dbReference type="Proteomes" id="UP000001351"/>
    </source>
</evidence>
<dbReference type="EMBL" id="CP002271">
    <property type="protein sequence ID" value="ADO68703.1"/>
    <property type="molecule type" value="Genomic_DNA"/>
</dbReference>
<reference evidence="1 2" key="1">
    <citation type="journal article" date="2011" name="Mol. Biol. Evol.">
        <title>Comparative genomic analysis of fruiting body formation in Myxococcales.</title>
        <authorList>
            <person name="Huntley S."/>
            <person name="Hamann N."/>
            <person name="Wegener-Feldbrugge S."/>
            <person name="Treuner-Lange A."/>
            <person name="Kube M."/>
            <person name="Reinhardt R."/>
            <person name="Klages S."/>
            <person name="Muller R."/>
            <person name="Ronning C.M."/>
            <person name="Nierman W.C."/>
            <person name="Sogaard-Andersen L."/>
        </authorList>
    </citation>
    <scope>NUCLEOTIDE SEQUENCE [LARGE SCALE GENOMIC DNA]</scope>
    <source>
        <strain evidence="1 2">DW4/3-1</strain>
    </source>
</reference>
<evidence type="ECO:0000313" key="1">
    <source>
        <dbReference type="EMBL" id="ADO68703.1"/>
    </source>
</evidence>
<dbReference type="STRING" id="378806.STAUR_0899"/>
<name>E3FZN8_STIAD</name>
<protein>
    <submittedName>
        <fullName evidence="1">Conserved uncharacterized protein</fullName>
    </submittedName>
</protein>
<gene>
    <name evidence="1" type="ordered locus">STAUR_0899</name>
</gene>
<dbReference type="Proteomes" id="UP000001351">
    <property type="component" value="Chromosome"/>
</dbReference>